<feature type="compositionally biased region" description="Basic and acidic residues" evidence="9">
    <location>
        <begin position="1390"/>
        <end position="1404"/>
    </location>
</feature>
<feature type="compositionally biased region" description="Acidic residues" evidence="9">
    <location>
        <begin position="870"/>
        <end position="888"/>
    </location>
</feature>
<feature type="compositionally biased region" description="Basic and acidic residues" evidence="9">
    <location>
        <begin position="1092"/>
        <end position="1103"/>
    </location>
</feature>
<sequence>MLALAVLLTAGSARAQTPTNNADPKLRYTGDLYGNFALIGNTLGQDCRSTTPPPLTGRMPPVETTVPGETACYQKDTSPDFFWTLNDWTLENTGAATRPFTPPSGSPTTINPLHARSQAVLTLPTGARVVYARLYWAATRFNNAAGDKVAAPDLTATLSRSGVAGFEKFLTADDYAFQTEANAEYQYQSTADITDLVKAYGPGVYQVSDVQAIPFEATSGEYLFDAWWMVVFYEEQTTIKRHLKLFDSMRVVAGTPGTTITLNGFHVPTYAQDAKLGVIAFEGDDPAPDINDTFEFNGQLLSNDLNPANNFFNSTRSWTTKNTGVRTDTPLAGVPAGPDNVLDTLPVSHRYDRPQLTGTAGSMSGMDLDVVDVTVASGTKSATVKVNTSGDKFWLGGFITSITTQAPDFTNTIKSVRNTSRTDGTVRAGDILEYTIVTRNVGDDHSRDTVLTDPLPSQLEYVANSLRLVTVAASDTTTPVGPLTDAQGDDVGFYDAATHSLTVYLGTGATPTQGGIIRGIVATGDVGESTSISFQMKVKPTTLGLVENQAFITAGGLLGIDPVTTPSHSPAGSGPTRIEVADVPRPTITAPANGSITNDNTPTYTGTAMPGTTVTVTGPGGAVQCTATTAANGTWSCTGTTPLPDATHTVTAIATDSGGKPSQPVTTTFTVDTTAPNPPVITSPTPNQVLTIQRPVFTGTAEPNVTVIVSVDGVVIGRVVADSSGNWTFPAPTPLADGPHTVSATAKDAAGNTSSATDVPFTIDAKPPDTRITAQPPLQTLSTTANFSFDAFGASVFGYDCSLDGRTFVSCTDPKNYTALPDGRHTFAVRARTWGGVVDPTPATYTWFIGVDSDNDGIADSIETATGTDPNDDDTDDDGITDGNEDTNLDGYVDPGETDPRNRDTDGDGIQDGTELGLTAPQGSDTNTAIFRPDADPTKTTDPLDADTDNGGVPDGKEDVNHNGRLDTAETDPLDPADDAQAALDTDGDGITDLIENATGTDPNDADSDDDGIQDGTEDADHDGVVDAGETNPRDADTDDDGLQDGTEKGLSSPEGLGTDLGVFIPDADPLTHTDPLDADTDNGSVSDGTEDANHNGRVDTGERNPLNPADDVPTGTDTDGDGIPDDVETSTGTNPNHPDTDGDGIPDGVEDKDHDGVVDPGETDPRNPDTDSDGLPDGIEDKDHDGVVDPGETDPLNPDTDGGGIPDGQEDKDHDGVVDPGETDPLDPADDKDTDGDGIPDVREVELGLDPNDADTDDDGVIDGTDGITDTDGDGIIDALDPDSDNDGIKDGTELGVTRDNAPTGTNTNSPNFVPDADPTTTTDPKKADTDEDGLSDGIEDKDHNGRRDSSETDPKKADTDEDGLTDGSEDKDHDGNWDSGETDPLDADTDKGGVSDGDEVKNNRNPLDDTDDFIIAGRGCSTSGSGSPLVWLAAMVLLAMPLLRRGARRGGTMAGGLLGLLGVLSAPAADAQAPTPSPLSQSIDVQRYKPGPGATDILGVHGAKVDGHLGWHLAASLNYASNPLGFLDPRQDDFIYSIVANQVTVDLMGSISLWNRFELGVALPITYQSSESGAPVMPAFQNGVSGAGLGDLRLVPKAHLLNAGGFDLAVAVPVLLPSAGGTGFRGGSGVSARPQLVGEWGNGEGLRVVANVGANLQPEQQVRNLRTGTELMYAVGAQVPLTEKLALRANLAGAFGFNDPDMEGRPLELLAAVQYRFSPGLAAHVGGGPGITRGYGTPGFRLFAGVDWTQPGERTPAQPATPPAPVDTDKDGVTDDKDQCAQGPEDLDGFQDEDGCADPDNDGDGIVDEKDQCRDQPETVNGFQDEDGCPDKAPVDSDNDGLMDDQDKCPTQPEDKDGFQDEDGCPDPDNDKDGVPDWEDQCPMQPEVINGVKDEDGCPDEGKSKVRLEAKRIVILDKVYFATNKDVILPKSFDLLKQVGSVLRANPQIELLRVEGHTDNQGKPAANQNLSERRAANVRTFLIKEGIAAERLESVGYGQTKPVDTNKTAAGRENNRRVEFNILKVAGEDAEQPK</sequence>
<dbReference type="PANTHER" id="PTHR30329">
    <property type="entry name" value="STATOR ELEMENT OF FLAGELLAR MOTOR COMPLEX"/>
    <property type="match status" value="1"/>
</dbReference>
<feature type="compositionally biased region" description="Basic and acidic residues" evidence="9">
    <location>
        <begin position="1769"/>
        <end position="1781"/>
    </location>
</feature>
<dbReference type="InterPro" id="IPR028974">
    <property type="entry name" value="TSP_type-3_rpt"/>
</dbReference>
<dbReference type="InterPro" id="IPR036737">
    <property type="entry name" value="OmpA-like_sf"/>
</dbReference>
<feature type="compositionally biased region" description="Basic and acidic residues" evidence="9">
    <location>
        <begin position="955"/>
        <end position="968"/>
    </location>
</feature>
<dbReference type="Gene3D" id="4.10.1080.10">
    <property type="entry name" value="TSP type-3 repeat"/>
    <property type="match status" value="2"/>
</dbReference>
<evidence type="ECO:0000256" key="7">
    <source>
        <dbReference type="ARBA" id="ARBA00023237"/>
    </source>
</evidence>
<dbReference type="Pfam" id="PF19077">
    <property type="entry name" value="Big_13"/>
    <property type="match status" value="2"/>
</dbReference>
<dbReference type="InterPro" id="IPR006664">
    <property type="entry name" value="OMP_bac"/>
</dbReference>
<dbReference type="PRINTS" id="PR01023">
    <property type="entry name" value="NAFLGMOTY"/>
</dbReference>
<dbReference type="Gene3D" id="2.60.40.10">
    <property type="entry name" value="Immunoglobulins"/>
    <property type="match status" value="2"/>
</dbReference>
<evidence type="ECO:0000256" key="3">
    <source>
        <dbReference type="ARBA" id="ARBA00022525"/>
    </source>
</evidence>
<evidence type="ECO:0000256" key="10">
    <source>
        <dbReference type="SAM" id="SignalP"/>
    </source>
</evidence>
<dbReference type="RefSeq" id="WP_267533688.1">
    <property type="nucleotide sequence ID" value="NZ_JAPNKA010000001.1"/>
</dbReference>
<feature type="compositionally biased region" description="Polar residues" evidence="9">
    <location>
        <begin position="1302"/>
        <end position="1313"/>
    </location>
</feature>
<keyword evidence="3" id="KW-0964">Secreted</keyword>
<name>A0ABT3ZZ92_9BACT</name>
<feature type="compositionally biased region" description="Low complexity" evidence="9">
    <location>
        <begin position="1109"/>
        <end position="1118"/>
    </location>
</feature>
<dbReference type="SUPFAM" id="SSF103088">
    <property type="entry name" value="OmpA-like"/>
    <property type="match status" value="1"/>
</dbReference>
<feature type="compositionally biased region" description="Acidic residues" evidence="9">
    <location>
        <begin position="1004"/>
        <end position="1021"/>
    </location>
</feature>
<feature type="compositionally biased region" description="Acidic residues" evidence="9">
    <location>
        <begin position="1119"/>
        <end position="1129"/>
    </location>
</feature>
<evidence type="ECO:0000256" key="8">
    <source>
        <dbReference type="PROSITE-ProRule" id="PRU00473"/>
    </source>
</evidence>
<keyword evidence="13" id="KW-1185">Reference proteome</keyword>
<keyword evidence="5" id="KW-0106">Calcium</keyword>
<dbReference type="PRINTS" id="PR01021">
    <property type="entry name" value="OMPADOMAIN"/>
</dbReference>
<evidence type="ECO:0000259" key="11">
    <source>
        <dbReference type="PROSITE" id="PS51123"/>
    </source>
</evidence>
<evidence type="ECO:0000256" key="4">
    <source>
        <dbReference type="ARBA" id="ARBA00022729"/>
    </source>
</evidence>
<dbReference type="Proteomes" id="UP001207654">
    <property type="component" value="Unassembled WGS sequence"/>
</dbReference>
<dbReference type="CDD" id="cd07185">
    <property type="entry name" value="OmpA_C-like"/>
    <property type="match status" value="1"/>
</dbReference>
<feature type="signal peptide" evidence="10">
    <location>
        <begin position="1"/>
        <end position="15"/>
    </location>
</feature>
<feature type="compositionally biased region" description="Basic and acidic residues" evidence="9">
    <location>
        <begin position="1809"/>
        <end position="1819"/>
    </location>
</feature>
<dbReference type="Pfam" id="PF18884">
    <property type="entry name" value="TSP3_bac"/>
    <property type="match status" value="5"/>
</dbReference>
<dbReference type="PROSITE" id="PS01068">
    <property type="entry name" value="OMPA_1"/>
    <property type="match status" value="1"/>
</dbReference>
<feature type="domain" description="OmpA-like" evidence="11">
    <location>
        <begin position="1911"/>
        <end position="2028"/>
    </location>
</feature>
<dbReference type="NCBIfam" id="NF033510">
    <property type="entry name" value="Ca_tandemer"/>
    <property type="match status" value="2"/>
</dbReference>
<feature type="compositionally biased region" description="Basic and acidic residues" evidence="9">
    <location>
        <begin position="1340"/>
        <end position="1360"/>
    </location>
</feature>
<comment type="subcellular location">
    <subcellularLocation>
        <location evidence="1">Cell outer membrane</location>
    </subcellularLocation>
    <subcellularLocation>
        <location evidence="2">Secreted</location>
    </subcellularLocation>
</comment>
<dbReference type="Gene3D" id="3.30.1330.60">
    <property type="entry name" value="OmpA-like domain"/>
    <property type="match status" value="1"/>
</dbReference>
<dbReference type="InterPro" id="IPR047589">
    <property type="entry name" value="DUF11_rpt"/>
</dbReference>
<dbReference type="PANTHER" id="PTHR30329:SF21">
    <property type="entry name" value="LIPOPROTEIN YIAD-RELATED"/>
    <property type="match status" value="1"/>
</dbReference>
<dbReference type="SUPFAM" id="SSF103647">
    <property type="entry name" value="TSP type-3 repeat"/>
    <property type="match status" value="1"/>
</dbReference>
<evidence type="ECO:0000256" key="1">
    <source>
        <dbReference type="ARBA" id="ARBA00004442"/>
    </source>
</evidence>
<keyword evidence="4 10" id="KW-0732">Signal</keyword>
<evidence type="ECO:0000256" key="5">
    <source>
        <dbReference type="ARBA" id="ARBA00022837"/>
    </source>
</evidence>
<dbReference type="EMBL" id="JAPNKA010000001">
    <property type="protein sequence ID" value="MCY1074729.1"/>
    <property type="molecule type" value="Genomic_DNA"/>
</dbReference>
<dbReference type="InterPro" id="IPR059100">
    <property type="entry name" value="TSP3_bac"/>
</dbReference>
<feature type="region of interest" description="Disordered" evidence="9">
    <location>
        <begin position="859"/>
        <end position="1413"/>
    </location>
</feature>
<evidence type="ECO:0000256" key="6">
    <source>
        <dbReference type="ARBA" id="ARBA00023136"/>
    </source>
</evidence>
<dbReference type="InterPro" id="IPR044016">
    <property type="entry name" value="Big_13"/>
</dbReference>
<dbReference type="PROSITE" id="PS51123">
    <property type="entry name" value="OMPA_2"/>
    <property type="match status" value="1"/>
</dbReference>
<feature type="compositionally biased region" description="Acidic residues" evidence="9">
    <location>
        <begin position="969"/>
        <end position="978"/>
    </location>
</feature>
<evidence type="ECO:0000256" key="2">
    <source>
        <dbReference type="ARBA" id="ARBA00004613"/>
    </source>
</evidence>
<dbReference type="NCBIfam" id="TIGR01451">
    <property type="entry name" value="B_ant_repeat"/>
    <property type="match status" value="1"/>
</dbReference>
<feature type="chain" id="PRO_5045095760" evidence="10">
    <location>
        <begin position="16"/>
        <end position="2036"/>
    </location>
</feature>
<comment type="caution">
    <text evidence="12">The sequence shown here is derived from an EMBL/GenBank/DDBJ whole genome shotgun (WGS) entry which is preliminary data.</text>
</comment>
<keyword evidence="6 8" id="KW-0472">Membrane</keyword>
<feature type="compositionally biased region" description="Acidic residues" evidence="9">
    <location>
        <begin position="1787"/>
        <end position="1808"/>
    </location>
</feature>
<dbReference type="InterPro" id="IPR013783">
    <property type="entry name" value="Ig-like_fold"/>
</dbReference>
<accession>A0ABT3ZZ92</accession>
<proteinExistence type="predicted"/>
<dbReference type="Pfam" id="PF00691">
    <property type="entry name" value="OmpA"/>
    <property type="match status" value="1"/>
</dbReference>
<dbReference type="InterPro" id="IPR006665">
    <property type="entry name" value="OmpA-like"/>
</dbReference>
<feature type="compositionally biased region" description="Basic and acidic residues" evidence="9">
    <location>
        <begin position="1150"/>
        <end position="1170"/>
    </location>
</feature>
<gene>
    <name evidence="12" type="ORF">OV287_09535</name>
</gene>
<feature type="compositionally biased region" description="Acidic residues" evidence="9">
    <location>
        <begin position="1270"/>
        <end position="1287"/>
    </location>
</feature>
<dbReference type="InterPro" id="IPR050330">
    <property type="entry name" value="Bact_OuterMem_StrucFunc"/>
</dbReference>
<evidence type="ECO:0000256" key="9">
    <source>
        <dbReference type="SAM" id="MobiDB-lite"/>
    </source>
</evidence>
<feature type="compositionally biased region" description="Acidic residues" evidence="9">
    <location>
        <begin position="1222"/>
        <end position="1239"/>
    </location>
</feature>
<feature type="compositionally biased region" description="Basic and acidic residues" evidence="9">
    <location>
        <begin position="1847"/>
        <end position="1861"/>
    </location>
</feature>
<feature type="compositionally biased region" description="Acidic residues" evidence="9">
    <location>
        <begin position="1253"/>
        <end position="1262"/>
    </location>
</feature>
<protein>
    <submittedName>
        <fullName evidence="12">Ig-like domain-containing protein</fullName>
    </submittedName>
</protein>
<evidence type="ECO:0000313" key="12">
    <source>
        <dbReference type="EMBL" id="MCY1074729.1"/>
    </source>
</evidence>
<reference evidence="12 13" key="1">
    <citation type="submission" date="2022-11" db="EMBL/GenBank/DDBJ databases">
        <title>Minimal conservation of predation-associated metabolite biosynthetic gene clusters underscores biosynthetic potential of Myxococcota including descriptions for ten novel species: Archangium lansinium sp. nov., Myxococcus landrumus sp. nov., Nannocystis bai.</title>
        <authorList>
            <person name="Ahearne A."/>
            <person name="Stevens C."/>
            <person name="Phillips K."/>
        </authorList>
    </citation>
    <scope>NUCLEOTIDE SEQUENCE [LARGE SCALE GENOMIC DNA]</scope>
    <source>
        <strain evidence="12 13">MIWBW</strain>
    </source>
</reference>
<keyword evidence="7" id="KW-0998">Cell outer membrane</keyword>
<feature type="region of interest" description="Disordered" evidence="9">
    <location>
        <begin position="1751"/>
        <end position="1885"/>
    </location>
</feature>
<organism evidence="12 13">
    <name type="scientific">Archangium lansingense</name>
    <dbReference type="NCBI Taxonomy" id="2995310"/>
    <lineage>
        <taxon>Bacteria</taxon>
        <taxon>Pseudomonadati</taxon>
        <taxon>Myxococcota</taxon>
        <taxon>Myxococcia</taxon>
        <taxon>Myxococcales</taxon>
        <taxon>Cystobacterineae</taxon>
        <taxon>Archangiaceae</taxon>
        <taxon>Archangium</taxon>
    </lineage>
</organism>
<evidence type="ECO:0000313" key="13">
    <source>
        <dbReference type="Proteomes" id="UP001207654"/>
    </source>
</evidence>
<dbReference type="InterPro" id="IPR006690">
    <property type="entry name" value="OMPA-like_CS"/>
</dbReference>